<evidence type="ECO:0000313" key="1">
    <source>
        <dbReference type="EMBL" id="KAG1347364.1"/>
    </source>
</evidence>
<dbReference type="AlphaFoldDB" id="A0A8K0N3E0"/>
<reference evidence="1" key="1">
    <citation type="journal article" date="2017" name="Gigascience">
        <title>The genome draft of coconut (Cocos nucifera).</title>
        <authorList>
            <person name="Xiao Y."/>
            <person name="Xu P."/>
            <person name="Fan H."/>
            <person name="Baudouin L."/>
            <person name="Xia W."/>
            <person name="Bocs S."/>
            <person name="Xu J."/>
            <person name="Li Q."/>
            <person name="Guo A."/>
            <person name="Zhou L."/>
            <person name="Li J."/>
            <person name="Wu Y."/>
            <person name="Ma Z."/>
            <person name="Armero A."/>
            <person name="Issali A.E."/>
            <person name="Liu N."/>
            <person name="Peng M."/>
            <person name="Yang Y."/>
        </authorList>
    </citation>
    <scope>NUCLEOTIDE SEQUENCE</scope>
    <source>
        <tissue evidence="1">Spear leaf of Hainan Tall coconut</tissue>
    </source>
</reference>
<dbReference type="PANTHER" id="PTHR44376">
    <property type="entry name" value="TRANSCRIPTIONAL REGULATOR OF FILAMENTOUS GROWTH FLO8"/>
    <property type="match status" value="1"/>
</dbReference>
<proteinExistence type="predicted"/>
<sequence length="165" mass="19520">MMLRHYIHDYLLKRNFHATAQAFKNEVNIPDEPMEILDDSHSNFLLDWWSIFSDLYFQKQSSGEGQGTIQKELLLEPIKRSNKQDPWLQMHRNMTPQGTSTNCILHCFPLMRNQENERQCALIRQFASIDETGARQPKNFFGDMQQDKRSRSTPAYDHLGYIFYS</sequence>
<evidence type="ECO:0000313" key="2">
    <source>
        <dbReference type="Proteomes" id="UP000797356"/>
    </source>
</evidence>
<dbReference type="InterPro" id="IPR044716">
    <property type="entry name" value="LEUNIG-like"/>
</dbReference>
<protein>
    <recommendedName>
        <fullName evidence="3">LisH domain-containing protein</fullName>
    </recommendedName>
</protein>
<comment type="caution">
    <text evidence="1">The sequence shown here is derived from an EMBL/GenBank/DDBJ whole genome shotgun (WGS) entry which is preliminary data.</text>
</comment>
<dbReference type="PROSITE" id="PS50896">
    <property type="entry name" value="LISH"/>
    <property type="match status" value="1"/>
</dbReference>
<gene>
    <name evidence="1" type="ORF">COCNU_06G011930</name>
</gene>
<name>A0A8K0N3E0_COCNU</name>
<dbReference type="EMBL" id="CM017877">
    <property type="protein sequence ID" value="KAG1347364.1"/>
    <property type="molecule type" value="Genomic_DNA"/>
</dbReference>
<dbReference type="InterPro" id="IPR006594">
    <property type="entry name" value="LisH"/>
</dbReference>
<organism evidence="1 2">
    <name type="scientific">Cocos nucifera</name>
    <name type="common">Coconut palm</name>
    <dbReference type="NCBI Taxonomy" id="13894"/>
    <lineage>
        <taxon>Eukaryota</taxon>
        <taxon>Viridiplantae</taxon>
        <taxon>Streptophyta</taxon>
        <taxon>Embryophyta</taxon>
        <taxon>Tracheophyta</taxon>
        <taxon>Spermatophyta</taxon>
        <taxon>Magnoliopsida</taxon>
        <taxon>Liliopsida</taxon>
        <taxon>Arecaceae</taxon>
        <taxon>Arecoideae</taxon>
        <taxon>Cocoseae</taxon>
        <taxon>Attaleinae</taxon>
        <taxon>Cocos</taxon>
    </lineage>
</organism>
<dbReference type="GO" id="GO:0003714">
    <property type="term" value="F:transcription corepressor activity"/>
    <property type="evidence" value="ECO:0007669"/>
    <property type="project" value="InterPro"/>
</dbReference>
<dbReference type="PANTHER" id="PTHR44376:SF8">
    <property type="entry name" value="TRANSCRIPTIONAL COREPRESSOR LEUNIG-LIKE"/>
    <property type="match status" value="1"/>
</dbReference>
<reference evidence="1" key="2">
    <citation type="submission" date="2019-07" db="EMBL/GenBank/DDBJ databases">
        <authorList>
            <person name="Yang Y."/>
            <person name="Bocs S."/>
            <person name="Baudouin L."/>
        </authorList>
    </citation>
    <scope>NUCLEOTIDE SEQUENCE</scope>
    <source>
        <tissue evidence="1">Spear leaf of Hainan Tall coconut</tissue>
    </source>
</reference>
<accession>A0A8K0N3E0</accession>
<dbReference type="Pfam" id="PF08513">
    <property type="entry name" value="LisH"/>
    <property type="match status" value="1"/>
</dbReference>
<evidence type="ECO:0008006" key="3">
    <source>
        <dbReference type="Google" id="ProtNLM"/>
    </source>
</evidence>
<dbReference type="Proteomes" id="UP000797356">
    <property type="component" value="Chromosome 6"/>
</dbReference>
<keyword evidence="2" id="KW-1185">Reference proteome</keyword>
<dbReference type="OrthoDB" id="5600002at2759"/>